<keyword evidence="4" id="KW-1185">Reference proteome</keyword>
<evidence type="ECO:0000256" key="2">
    <source>
        <dbReference type="SAM" id="Phobius"/>
    </source>
</evidence>
<name>A0A7W3PM83_9MICO</name>
<keyword evidence="2" id="KW-0472">Membrane</keyword>
<keyword evidence="2" id="KW-0812">Transmembrane</keyword>
<feature type="transmembrane region" description="Helical" evidence="2">
    <location>
        <begin position="376"/>
        <end position="393"/>
    </location>
</feature>
<protein>
    <submittedName>
        <fullName evidence="3">O-antigen ligase</fullName>
    </submittedName>
</protein>
<feature type="transmembrane region" description="Helical" evidence="2">
    <location>
        <begin position="227"/>
        <end position="244"/>
    </location>
</feature>
<feature type="transmembrane region" description="Helical" evidence="2">
    <location>
        <begin position="47"/>
        <end position="66"/>
    </location>
</feature>
<sequence length="440" mass="46739">MSGIGGPSSSLRFGAELFQSAAIARAFTLATLGTAFGTFAIEHIAGRVTLITIITGLCILGSAILWARRDDLVLVRLVPFSVLAFLVWALASTIWTHGTKQTVVGWFSLAAVAFLGIVAAHVRDTLQMVRALGDVLRVLLAVSLGIEILSGILLDTPIAFLGIEANIAAGGPVQGIFGTRNALGFVAVIALIAFMIEWRTASVRPGVAVTSVVLAGVLAVLSDSPTVIVLGVVVGTAALLLMLVRHTASDNRNVLQWTLGSVVAVGLAVAYALRHQIIAFLGAGSDFSTRVDLWNTIEQFVRIFPVQGWGWTGPWLRSQAPFNAINYVEQDHHASALNAFVDVVLQLGWVGLALFALLAGIALVRSWLVASVRRSVVYAWTPLMLIALIVDSLFESFTLSGFGWMLLVICAVRAGQSRSWRQHVDSGPGSSDLPAAQVAE</sequence>
<dbReference type="PANTHER" id="PTHR37422">
    <property type="entry name" value="TEICHURONIC ACID BIOSYNTHESIS PROTEIN TUAE"/>
    <property type="match status" value="1"/>
</dbReference>
<evidence type="ECO:0000313" key="4">
    <source>
        <dbReference type="Proteomes" id="UP000526083"/>
    </source>
</evidence>
<gene>
    <name evidence="3" type="ORF">FHX48_001717</name>
</gene>
<dbReference type="InterPro" id="IPR051533">
    <property type="entry name" value="WaaL-like"/>
</dbReference>
<proteinExistence type="predicted"/>
<feature type="region of interest" description="Disordered" evidence="1">
    <location>
        <begin position="421"/>
        <end position="440"/>
    </location>
</feature>
<dbReference type="Proteomes" id="UP000526083">
    <property type="component" value="Unassembled WGS sequence"/>
</dbReference>
<dbReference type="GO" id="GO:0016020">
    <property type="term" value="C:membrane"/>
    <property type="evidence" value="ECO:0007669"/>
    <property type="project" value="UniProtKB-SubCell"/>
</dbReference>
<dbReference type="AlphaFoldDB" id="A0A7W3PM83"/>
<feature type="transmembrane region" description="Helical" evidence="2">
    <location>
        <begin position="256"/>
        <end position="273"/>
    </location>
</feature>
<dbReference type="EMBL" id="JACGWY010000002">
    <property type="protein sequence ID" value="MBA8816644.1"/>
    <property type="molecule type" value="Genomic_DNA"/>
</dbReference>
<comment type="caution">
    <text evidence="3">The sequence shown here is derived from an EMBL/GenBank/DDBJ whole genome shotgun (WGS) entry which is preliminary data.</text>
</comment>
<feature type="transmembrane region" description="Helical" evidence="2">
    <location>
        <begin position="21"/>
        <end position="41"/>
    </location>
</feature>
<feature type="transmembrane region" description="Helical" evidence="2">
    <location>
        <begin position="174"/>
        <end position="196"/>
    </location>
</feature>
<keyword evidence="3" id="KW-0436">Ligase</keyword>
<feature type="transmembrane region" description="Helical" evidence="2">
    <location>
        <begin position="203"/>
        <end position="221"/>
    </location>
</feature>
<organism evidence="3 4">
    <name type="scientific">Microbacterium halimionae</name>
    <dbReference type="NCBI Taxonomy" id="1526413"/>
    <lineage>
        <taxon>Bacteria</taxon>
        <taxon>Bacillati</taxon>
        <taxon>Actinomycetota</taxon>
        <taxon>Actinomycetes</taxon>
        <taxon>Micrococcales</taxon>
        <taxon>Microbacteriaceae</taxon>
        <taxon>Microbacterium</taxon>
    </lineage>
</organism>
<keyword evidence="2" id="KW-1133">Transmembrane helix</keyword>
<evidence type="ECO:0000256" key="1">
    <source>
        <dbReference type="SAM" id="MobiDB-lite"/>
    </source>
</evidence>
<feature type="transmembrane region" description="Helical" evidence="2">
    <location>
        <begin position="73"/>
        <end position="91"/>
    </location>
</feature>
<feature type="transmembrane region" description="Helical" evidence="2">
    <location>
        <begin position="103"/>
        <end position="122"/>
    </location>
</feature>
<feature type="transmembrane region" description="Helical" evidence="2">
    <location>
        <begin position="134"/>
        <end position="154"/>
    </location>
</feature>
<dbReference type="GO" id="GO:0016874">
    <property type="term" value="F:ligase activity"/>
    <property type="evidence" value="ECO:0007669"/>
    <property type="project" value="UniProtKB-KW"/>
</dbReference>
<reference evidence="3 4" key="1">
    <citation type="submission" date="2020-07" db="EMBL/GenBank/DDBJ databases">
        <title>Sequencing the genomes of 1000 actinobacteria strains.</title>
        <authorList>
            <person name="Klenk H.-P."/>
        </authorList>
    </citation>
    <scope>NUCLEOTIDE SEQUENCE [LARGE SCALE GENOMIC DNA]</scope>
    <source>
        <strain evidence="3 4">DSM 27576</strain>
    </source>
</reference>
<accession>A0A7W3PM83</accession>
<evidence type="ECO:0000313" key="3">
    <source>
        <dbReference type="EMBL" id="MBA8816644.1"/>
    </source>
</evidence>
<dbReference type="RefSeq" id="WP_310734843.1">
    <property type="nucleotide sequence ID" value="NZ_JAAOZB010000001.1"/>
</dbReference>
<feature type="transmembrane region" description="Helical" evidence="2">
    <location>
        <begin position="343"/>
        <end position="364"/>
    </location>
</feature>
<dbReference type="PANTHER" id="PTHR37422:SF21">
    <property type="entry name" value="EXOQ-LIKE PROTEIN"/>
    <property type="match status" value="1"/>
</dbReference>